<reference evidence="1" key="1">
    <citation type="submission" date="2021-03" db="EMBL/GenBank/DDBJ databases">
        <title>Acanthopleuribacteraceae sp. M133.</title>
        <authorList>
            <person name="Wang G."/>
        </authorList>
    </citation>
    <scope>NUCLEOTIDE SEQUENCE</scope>
    <source>
        <strain evidence="1">M133</strain>
    </source>
</reference>
<organism evidence="1 2">
    <name type="scientific">Sulfidibacter corallicola</name>
    <dbReference type="NCBI Taxonomy" id="2818388"/>
    <lineage>
        <taxon>Bacteria</taxon>
        <taxon>Pseudomonadati</taxon>
        <taxon>Acidobacteriota</taxon>
        <taxon>Holophagae</taxon>
        <taxon>Acanthopleuribacterales</taxon>
        <taxon>Acanthopleuribacteraceae</taxon>
        <taxon>Sulfidibacter</taxon>
    </lineage>
</organism>
<gene>
    <name evidence="1" type="ORF">J3U87_06770</name>
</gene>
<dbReference type="Proteomes" id="UP000663929">
    <property type="component" value="Chromosome"/>
</dbReference>
<accession>A0A8A4TSY1</accession>
<proteinExistence type="predicted"/>
<keyword evidence="2" id="KW-1185">Reference proteome</keyword>
<protein>
    <submittedName>
        <fullName evidence="1">Uncharacterized protein</fullName>
    </submittedName>
</protein>
<dbReference type="KEGG" id="scor:J3U87_06770"/>
<evidence type="ECO:0000313" key="2">
    <source>
        <dbReference type="Proteomes" id="UP000663929"/>
    </source>
</evidence>
<dbReference type="EMBL" id="CP071793">
    <property type="protein sequence ID" value="QTD52161.1"/>
    <property type="molecule type" value="Genomic_DNA"/>
</dbReference>
<dbReference type="AlphaFoldDB" id="A0A8A4TSY1"/>
<sequence>MSEEKGLNEMAYAAGRLIAQALKSAKPHRDSEYKELLDRYIYEEPFAAAVDNILEGLGLKVLNETTQALRSGMVLGCVGTNSPFAPNIDSHARGLSRDQQIAMGIIHLAVMSFYYPQVDDDDDDEFRSRSGTPSEIASDIREICEALKSAHDNEDREIDEIPDQVRQAYEFFLALQPAPTRAGYYGKTTQIGLVHHVLSELQKNGFLGLDGGDGLNTRYVSLPKYRIYVRRLSSHATAQLVRAARQRVLDGQGVGEGRSVQDAS</sequence>
<dbReference type="RefSeq" id="WP_237382270.1">
    <property type="nucleotide sequence ID" value="NZ_CP071793.1"/>
</dbReference>
<evidence type="ECO:0000313" key="1">
    <source>
        <dbReference type="EMBL" id="QTD52161.1"/>
    </source>
</evidence>
<name>A0A8A4TSY1_SULCO</name>